<dbReference type="InterPro" id="IPR052470">
    <property type="entry name" value="ER_Stress-Reg_TF"/>
</dbReference>
<dbReference type="InterPro" id="IPR004827">
    <property type="entry name" value="bZIP"/>
</dbReference>
<feature type="compositionally biased region" description="Low complexity" evidence="7">
    <location>
        <begin position="149"/>
        <end position="180"/>
    </location>
</feature>
<evidence type="ECO:0000256" key="4">
    <source>
        <dbReference type="ARBA" id="ARBA00023163"/>
    </source>
</evidence>
<evidence type="ECO:0000256" key="2">
    <source>
        <dbReference type="ARBA" id="ARBA00023015"/>
    </source>
</evidence>
<keyword evidence="10" id="KW-1185">Reference proteome</keyword>
<proteinExistence type="predicted"/>
<dbReference type="GO" id="GO:0000977">
    <property type="term" value="F:RNA polymerase II transcription regulatory region sequence-specific DNA binding"/>
    <property type="evidence" value="ECO:0007669"/>
    <property type="project" value="TreeGrafter"/>
</dbReference>
<evidence type="ECO:0000256" key="1">
    <source>
        <dbReference type="ARBA" id="ARBA00022843"/>
    </source>
</evidence>
<dbReference type="STRING" id="743788.S8G2R2"/>
<keyword evidence="4" id="KW-0804">Transcription</keyword>
<dbReference type="GO" id="GO:0005634">
    <property type="term" value="C:nucleus"/>
    <property type="evidence" value="ECO:0007669"/>
    <property type="project" value="TreeGrafter"/>
</dbReference>
<dbReference type="PANTHER" id="PTHR46542:SF1">
    <property type="entry name" value="X-BOX BINDING PROTEIN 1"/>
    <property type="match status" value="1"/>
</dbReference>
<evidence type="ECO:0000256" key="3">
    <source>
        <dbReference type="ARBA" id="ARBA00023125"/>
    </source>
</evidence>
<dbReference type="Pfam" id="PF07716">
    <property type="entry name" value="bZIP_2"/>
    <property type="match status" value="1"/>
</dbReference>
<feature type="domain" description="BZIP" evidence="8">
    <location>
        <begin position="43"/>
        <end position="86"/>
    </location>
</feature>
<evidence type="ECO:0000256" key="7">
    <source>
        <dbReference type="SAM" id="MobiDB-lite"/>
    </source>
</evidence>
<keyword evidence="1" id="KW-0832">Ubl conjugation</keyword>
<dbReference type="SUPFAM" id="SSF57959">
    <property type="entry name" value="Leucine zipper domain"/>
    <property type="match status" value="1"/>
</dbReference>
<dbReference type="PROSITE" id="PS50217">
    <property type="entry name" value="BZIP"/>
    <property type="match status" value="1"/>
</dbReference>
<dbReference type="HOGENOM" id="CLU_044756_0_0_1"/>
<dbReference type="SMART" id="SM00338">
    <property type="entry name" value="BRLZ"/>
    <property type="match status" value="1"/>
</dbReference>
<keyword evidence="3" id="KW-0238">DNA-binding</keyword>
<dbReference type="InParanoid" id="S8G2R2"/>
<protein>
    <recommendedName>
        <fullName evidence="6">X-box-binding protein 1</fullName>
    </recommendedName>
</protein>
<keyword evidence="5" id="KW-0539">Nucleus</keyword>
<reference evidence="9 10" key="1">
    <citation type="journal article" date="2012" name="Science">
        <title>The Paleozoic origin of enzymatic lignin decomposition reconstructed from 31 fungal genomes.</title>
        <authorList>
            <person name="Floudas D."/>
            <person name="Binder M."/>
            <person name="Riley R."/>
            <person name="Barry K."/>
            <person name="Blanchette R.A."/>
            <person name="Henrissat B."/>
            <person name="Martinez A.T."/>
            <person name="Otillar R."/>
            <person name="Spatafora J.W."/>
            <person name="Yadav J.S."/>
            <person name="Aerts A."/>
            <person name="Benoit I."/>
            <person name="Boyd A."/>
            <person name="Carlson A."/>
            <person name="Copeland A."/>
            <person name="Coutinho P.M."/>
            <person name="de Vries R.P."/>
            <person name="Ferreira P."/>
            <person name="Findley K."/>
            <person name="Foster B."/>
            <person name="Gaskell J."/>
            <person name="Glotzer D."/>
            <person name="Gorecki P."/>
            <person name="Heitman J."/>
            <person name="Hesse C."/>
            <person name="Hori C."/>
            <person name="Igarashi K."/>
            <person name="Jurgens J.A."/>
            <person name="Kallen N."/>
            <person name="Kersten P."/>
            <person name="Kohler A."/>
            <person name="Kuees U."/>
            <person name="Kumar T.K.A."/>
            <person name="Kuo A."/>
            <person name="LaButti K."/>
            <person name="Larrondo L.F."/>
            <person name="Lindquist E."/>
            <person name="Ling A."/>
            <person name="Lombard V."/>
            <person name="Lucas S."/>
            <person name="Lundell T."/>
            <person name="Martin R."/>
            <person name="McLaughlin D.J."/>
            <person name="Morgenstern I."/>
            <person name="Morin E."/>
            <person name="Murat C."/>
            <person name="Nagy L.G."/>
            <person name="Nolan M."/>
            <person name="Ohm R.A."/>
            <person name="Patyshakuliyeva A."/>
            <person name="Rokas A."/>
            <person name="Ruiz-Duenas F.J."/>
            <person name="Sabat G."/>
            <person name="Salamov A."/>
            <person name="Samejima M."/>
            <person name="Schmutz J."/>
            <person name="Slot J.C."/>
            <person name="St John F."/>
            <person name="Stenlid J."/>
            <person name="Sun H."/>
            <person name="Sun S."/>
            <person name="Syed K."/>
            <person name="Tsang A."/>
            <person name="Wiebenga A."/>
            <person name="Young D."/>
            <person name="Pisabarro A."/>
            <person name="Eastwood D.C."/>
            <person name="Martin F."/>
            <person name="Cullen D."/>
            <person name="Grigoriev I.V."/>
            <person name="Hibbett D.S."/>
        </authorList>
    </citation>
    <scope>NUCLEOTIDE SEQUENCE</scope>
    <source>
        <strain evidence="10">FP-58527</strain>
    </source>
</reference>
<evidence type="ECO:0000256" key="6">
    <source>
        <dbReference type="ARBA" id="ARBA00040165"/>
    </source>
</evidence>
<accession>S8G2R2</accession>
<dbReference type="InterPro" id="IPR046347">
    <property type="entry name" value="bZIP_sf"/>
</dbReference>
<dbReference type="Gene3D" id="1.20.5.170">
    <property type="match status" value="1"/>
</dbReference>
<dbReference type="GO" id="GO:0000981">
    <property type="term" value="F:DNA-binding transcription factor activity, RNA polymerase II-specific"/>
    <property type="evidence" value="ECO:0007669"/>
    <property type="project" value="TreeGrafter"/>
</dbReference>
<dbReference type="PANTHER" id="PTHR46542">
    <property type="entry name" value="X-BOX BINDING PROTEIN 1"/>
    <property type="match status" value="1"/>
</dbReference>
<keyword evidence="2" id="KW-0805">Transcription regulation</keyword>
<feature type="region of interest" description="Disordered" evidence="7">
    <location>
        <begin position="81"/>
        <end position="116"/>
    </location>
</feature>
<feature type="region of interest" description="Disordered" evidence="7">
    <location>
        <begin position="144"/>
        <end position="180"/>
    </location>
</feature>
<dbReference type="CDD" id="cd14812">
    <property type="entry name" value="bZIP_u3"/>
    <property type="match status" value="1"/>
</dbReference>
<feature type="compositionally biased region" description="Basic and acidic residues" evidence="7">
    <location>
        <begin position="31"/>
        <end position="47"/>
    </location>
</feature>
<dbReference type="Proteomes" id="UP000015241">
    <property type="component" value="Unassembled WGS sequence"/>
</dbReference>
<name>S8G2R2_FOMSC</name>
<gene>
    <name evidence="9" type="ORF">FOMPIDRAFT_1039929</name>
</gene>
<dbReference type="eggNOG" id="KOG4005">
    <property type="taxonomic scope" value="Eukaryota"/>
</dbReference>
<evidence type="ECO:0000259" key="8">
    <source>
        <dbReference type="PROSITE" id="PS50217"/>
    </source>
</evidence>
<feature type="compositionally biased region" description="Basic and acidic residues" evidence="7">
    <location>
        <begin position="96"/>
        <end position="116"/>
    </location>
</feature>
<feature type="compositionally biased region" description="Low complexity" evidence="7">
    <location>
        <begin position="13"/>
        <end position="30"/>
    </location>
</feature>
<evidence type="ECO:0000313" key="9">
    <source>
        <dbReference type="EMBL" id="EPT04590.1"/>
    </source>
</evidence>
<dbReference type="OrthoDB" id="295274at2759"/>
<evidence type="ECO:0000313" key="10">
    <source>
        <dbReference type="Proteomes" id="UP000015241"/>
    </source>
</evidence>
<evidence type="ECO:0000256" key="5">
    <source>
        <dbReference type="ARBA" id="ARBA00023242"/>
    </source>
</evidence>
<feature type="region of interest" description="Disordered" evidence="7">
    <location>
        <begin position="1"/>
        <end position="64"/>
    </location>
</feature>
<organism evidence="9 10">
    <name type="scientific">Fomitopsis schrenkii</name>
    <name type="common">Brown rot fungus</name>
    <dbReference type="NCBI Taxonomy" id="2126942"/>
    <lineage>
        <taxon>Eukaryota</taxon>
        <taxon>Fungi</taxon>
        <taxon>Dikarya</taxon>
        <taxon>Basidiomycota</taxon>
        <taxon>Agaricomycotina</taxon>
        <taxon>Agaricomycetes</taxon>
        <taxon>Polyporales</taxon>
        <taxon>Fomitopsis</taxon>
    </lineage>
</organism>
<sequence length="365" mass="38811">MKRAADTELALDASSPAESSHSPAPSSSTEPPRKRSRSETTTEERKEARAHRNRIAAQNSRDRRKAQFAYLEHRVAELEEENRQLRAGMGLMGLRQSEDDKVKEQRERDRARDRENEELRARIKTLETGWDAVVKALAASGLPLNVPGAPVSSSSASSSATPPSPSADSPPSDAPTTTTFPVLVPTPVYPISPAPTDPSTPLELFDDFAPTCHLARVPPSDTNFLQLTLGINPSAPPPPFSASGQEQPPSAVDEVAMENLLREILAPSPVSASAALPTCPLPLPVALASAPTAQAPAAPPGAAETLSDAMAVDWEGQTEMQRLLDMLSGAQPDAEAYPPALDLDIDLDLGEWDMSGVATQEVGVC</sequence>
<dbReference type="PROSITE" id="PS00036">
    <property type="entry name" value="BZIP_BASIC"/>
    <property type="match status" value="1"/>
</dbReference>
<dbReference type="AlphaFoldDB" id="S8G2R2"/>
<dbReference type="EMBL" id="KE504126">
    <property type="protein sequence ID" value="EPT04590.1"/>
    <property type="molecule type" value="Genomic_DNA"/>
</dbReference>